<evidence type="ECO:0000313" key="1">
    <source>
        <dbReference type="EMBL" id="PPU58102.1"/>
    </source>
</evidence>
<organism evidence="1 2">
    <name type="scientific">Xanthomonas dyei</name>
    <dbReference type="NCBI Taxonomy" id="743699"/>
    <lineage>
        <taxon>Bacteria</taxon>
        <taxon>Pseudomonadati</taxon>
        <taxon>Pseudomonadota</taxon>
        <taxon>Gammaproteobacteria</taxon>
        <taxon>Lysobacterales</taxon>
        <taxon>Lysobacteraceae</taxon>
        <taxon>Xanthomonas</taxon>
    </lineage>
</organism>
<reference evidence="1 2" key="1">
    <citation type="submission" date="2016-08" db="EMBL/GenBank/DDBJ databases">
        <authorList>
            <person name="Seilhamer J.J."/>
        </authorList>
    </citation>
    <scope>NUCLEOTIDE SEQUENCE [LARGE SCALE GENOMIC DNA]</scope>
    <source>
        <strain evidence="1 2">CFBP7245</strain>
    </source>
</reference>
<dbReference type="AlphaFoldDB" id="A0A2S7C971"/>
<sequence>MLHSGQMTMVPILRGLDTLVPVAGSHGVAIDLLALPERSLEVAWACPRSARPALCGDLS</sequence>
<protein>
    <submittedName>
        <fullName evidence="1">Uncharacterized protein</fullName>
    </submittedName>
</protein>
<dbReference type="Proteomes" id="UP000238908">
    <property type="component" value="Unassembled WGS sequence"/>
</dbReference>
<accession>A0A2S7C971</accession>
<comment type="caution">
    <text evidence="1">The sequence shown here is derived from an EMBL/GenBank/DDBJ whole genome shotgun (WGS) entry which is preliminary data.</text>
</comment>
<gene>
    <name evidence="1" type="ORF">XdyCFBP7245_03740</name>
</gene>
<evidence type="ECO:0000313" key="2">
    <source>
        <dbReference type="Proteomes" id="UP000238908"/>
    </source>
</evidence>
<name>A0A2S7C971_9XANT</name>
<proteinExistence type="predicted"/>
<dbReference type="EMBL" id="MDEE01000003">
    <property type="protein sequence ID" value="PPU58102.1"/>
    <property type="molecule type" value="Genomic_DNA"/>
</dbReference>